<keyword evidence="3" id="KW-1185">Reference proteome</keyword>
<reference evidence="2" key="2">
    <citation type="submission" date="2025-08" db="UniProtKB">
        <authorList>
            <consortium name="Ensembl"/>
        </authorList>
    </citation>
    <scope>IDENTIFICATION</scope>
    <source>
        <strain evidence="2">breed Abyssinian</strain>
    </source>
</reference>
<feature type="compositionally biased region" description="Gly residues" evidence="1">
    <location>
        <begin position="9"/>
        <end position="18"/>
    </location>
</feature>
<reference evidence="2 3" key="1">
    <citation type="submission" date="2021-02" db="EMBL/GenBank/DDBJ databases">
        <title>Safari Cat Assemblies.</title>
        <authorList>
            <person name="Bredemeyer K.R."/>
            <person name="Murphy W.J."/>
        </authorList>
    </citation>
    <scope>NUCLEOTIDE SEQUENCE [LARGE SCALE GENOMIC DNA]</scope>
</reference>
<evidence type="ECO:0000256" key="1">
    <source>
        <dbReference type="SAM" id="MobiDB-lite"/>
    </source>
</evidence>
<evidence type="ECO:0000313" key="3">
    <source>
        <dbReference type="Proteomes" id="UP000823872"/>
    </source>
</evidence>
<dbReference type="Proteomes" id="UP000823872">
    <property type="component" value="Chromosome E1"/>
</dbReference>
<sequence length="176" mass="17864">MGTRRGRGGRVSGAGRSRGGAQPSGPAPSAGGHSARPSPRRPPRSAPTAAALLRREPRDPAQTRPDPDADSGGLFDEPPPEEPPAARAPRSASAAGRRAGRRAGREGAGGPRGAAPQGRDARPPPPPVHLLLCIQLSIHLPPCQAAPVSPNTPPSAPTSPPRHLSSRQDGASPSTK</sequence>
<evidence type="ECO:0000313" key="2">
    <source>
        <dbReference type="Ensembl" id="ENSFCTP00005033334.1"/>
    </source>
</evidence>
<feature type="compositionally biased region" description="Polar residues" evidence="1">
    <location>
        <begin position="167"/>
        <end position="176"/>
    </location>
</feature>
<protein>
    <submittedName>
        <fullName evidence="2">Uncharacterized protein</fullName>
    </submittedName>
</protein>
<organism evidence="2 3">
    <name type="scientific">Felis catus</name>
    <name type="common">Cat</name>
    <name type="synonym">Felis silvestris catus</name>
    <dbReference type="NCBI Taxonomy" id="9685"/>
    <lineage>
        <taxon>Eukaryota</taxon>
        <taxon>Metazoa</taxon>
        <taxon>Chordata</taxon>
        <taxon>Craniata</taxon>
        <taxon>Vertebrata</taxon>
        <taxon>Euteleostomi</taxon>
        <taxon>Mammalia</taxon>
        <taxon>Eutheria</taxon>
        <taxon>Laurasiatheria</taxon>
        <taxon>Carnivora</taxon>
        <taxon>Feliformia</taxon>
        <taxon>Felidae</taxon>
        <taxon>Felinae</taxon>
        <taxon>Felis</taxon>
    </lineage>
</organism>
<feature type="compositionally biased region" description="Pro residues" evidence="1">
    <location>
        <begin position="150"/>
        <end position="160"/>
    </location>
</feature>
<feature type="compositionally biased region" description="Low complexity" evidence="1">
    <location>
        <begin position="85"/>
        <end position="97"/>
    </location>
</feature>
<reference evidence="2" key="3">
    <citation type="submission" date="2025-09" db="UniProtKB">
        <authorList>
            <consortium name="Ensembl"/>
        </authorList>
    </citation>
    <scope>IDENTIFICATION</scope>
    <source>
        <strain evidence="2">breed Abyssinian</strain>
    </source>
</reference>
<accession>A0ABI7YEP1</accession>
<feature type="compositionally biased region" description="Basic and acidic residues" evidence="1">
    <location>
        <begin position="53"/>
        <end position="67"/>
    </location>
</feature>
<proteinExistence type="predicted"/>
<name>A0ABI7YEP1_FELCA</name>
<feature type="region of interest" description="Disordered" evidence="1">
    <location>
        <begin position="1"/>
        <end position="128"/>
    </location>
</feature>
<dbReference type="Ensembl" id="ENSFCTT00005046521.1">
    <property type="protein sequence ID" value="ENSFCTP00005033334.1"/>
    <property type="gene ID" value="ENSFCTG00005016267.1"/>
</dbReference>
<feature type="region of interest" description="Disordered" evidence="1">
    <location>
        <begin position="142"/>
        <end position="176"/>
    </location>
</feature>